<feature type="transmembrane region" description="Helical" evidence="9">
    <location>
        <begin position="31"/>
        <end position="47"/>
    </location>
</feature>
<evidence type="ECO:0000256" key="5">
    <source>
        <dbReference type="ARBA" id="ARBA00022692"/>
    </source>
</evidence>
<feature type="transmembrane region" description="Helical" evidence="9">
    <location>
        <begin position="6"/>
        <end position="24"/>
    </location>
</feature>
<proteinExistence type="predicted"/>
<dbReference type="InterPro" id="IPR038770">
    <property type="entry name" value="Na+/solute_symporter_sf"/>
</dbReference>
<evidence type="ECO:0000313" key="11">
    <source>
        <dbReference type="EMBL" id="SMB79113.1"/>
    </source>
</evidence>
<organism evidence="11 12">
    <name type="scientific">Deinococcus hopiensis KR-140</name>
    <dbReference type="NCBI Taxonomy" id="695939"/>
    <lineage>
        <taxon>Bacteria</taxon>
        <taxon>Thermotogati</taxon>
        <taxon>Deinococcota</taxon>
        <taxon>Deinococci</taxon>
        <taxon>Deinococcales</taxon>
        <taxon>Deinococcaceae</taxon>
        <taxon>Deinococcus</taxon>
    </lineage>
</organism>
<dbReference type="GO" id="GO:0005886">
    <property type="term" value="C:plasma membrane"/>
    <property type="evidence" value="ECO:0007669"/>
    <property type="project" value="UniProtKB-SubCell"/>
</dbReference>
<evidence type="ECO:0000256" key="3">
    <source>
        <dbReference type="ARBA" id="ARBA00022449"/>
    </source>
</evidence>
<keyword evidence="6 9" id="KW-1133">Transmembrane helix</keyword>
<keyword evidence="5 9" id="KW-0812">Transmembrane</keyword>
<dbReference type="SUPFAM" id="SSF116726">
    <property type="entry name" value="TrkA C-terminal domain-like"/>
    <property type="match status" value="1"/>
</dbReference>
<dbReference type="PANTHER" id="PTHR32507">
    <property type="entry name" value="NA(+)/H(+) ANTIPORTER 1"/>
    <property type="match status" value="1"/>
</dbReference>
<dbReference type="PANTHER" id="PTHR32507:SF7">
    <property type="entry name" value="K(+)_H(+) ANTIPORTER NHAP2"/>
    <property type="match status" value="1"/>
</dbReference>
<dbReference type="AlphaFoldDB" id="A0A1W1UDJ3"/>
<feature type="transmembrane region" description="Helical" evidence="9">
    <location>
        <begin position="59"/>
        <end position="77"/>
    </location>
</feature>
<dbReference type="Gene3D" id="1.20.1530.20">
    <property type="match status" value="1"/>
</dbReference>
<feature type="transmembrane region" description="Helical" evidence="9">
    <location>
        <begin position="337"/>
        <end position="357"/>
    </location>
</feature>
<accession>A0A1W1UDJ3</accession>
<feature type="transmembrane region" description="Helical" evidence="9">
    <location>
        <begin position="369"/>
        <end position="389"/>
    </location>
</feature>
<feature type="transmembrane region" description="Helical" evidence="9">
    <location>
        <begin position="301"/>
        <end position="325"/>
    </location>
</feature>
<feature type="transmembrane region" description="Helical" evidence="9">
    <location>
        <begin position="247"/>
        <end position="265"/>
    </location>
</feature>
<dbReference type="Gene3D" id="3.30.70.1450">
    <property type="entry name" value="Regulator of K+ conductance, C-terminal domain"/>
    <property type="match status" value="1"/>
</dbReference>
<dbReference type="STRING" id="695939.SAMN00790413_05767"/>
<dbReference type="InterPro" id="IPR006153">
    <property type="entry name" value="Cation/H_exchanger_TM"/>
</dbReference>
<sequence>MNHANPIDLPILIVSALLLLGLLASKVGGRLGVPGLVLFLVIGMLAGSEGPGGIEFENYGLTQAVGIITLAFILYSGGLETNWKHTRPALRGGLALATLGVLLTTSLVAAVAHVLLDLPWLTSFLLGAVVSSTDASAVFSVLKERALGLKGQIKPLLEFESGVNDPMAIFLVIGLTSLIGHPETPWSEMLLLFVKQMLLGAAFGAGLGWLAVRSFNRIDLPSEGLYTVLSVALVGLVYAVTALVGGSGFLAVYIAGVVLGNSTFVHKRSLRHWHEGLTYLLEIGMFLLLGLLVFPSQVVGIAGPALLISLFLMFVARPVAVFVSLALTRMPVQHRGMVAWVGLRGAVPIILATFPLLEHLPGSQTIFNVAFFIMLTSLLIQGTTLPSVARWLRVEEQASGPNTQRLLFTPTGAGKNDLVEVVVPPQSRVVGQRIVDLRFPAEALILLIHRAGEYIVPNGSTIIQAGDELQVLGSREFFDEVRSRIEQQGAQSA</sequence>
<protein>
    <submittedName>
        <fullName evidence="11">Cell volume regulation protein A</fullName>
    </submittedName>
</protein>
<keyword evidence="8 9" id="KW-0472">Membrane</keyword>
<keyword evidence="4" id="KW-1003">Cell membrane</keyword>
<dbReference type="Pfam" id="PF02080">
    <property type="entry name" value="TrkA_C"/>
    <property type="match status" value="1"/>
</dbReference>
<dbReference type="EMBL" id="FWWU01000003">
    <property type="protein sequence ID" value="SMB79113.1"/>
    <property type="molecule type" value="Genomic_DNA"/>
</dbReference>
<dbReference type="GO" id="GO:0008324">
    <property type="term" value="F:monoatomic cation transmembrane transporter activity"/>
    <property type="evidence" value="ECO:0007669"/>
    <property type="project" value="InterPro"/>
</dbReference>
<feature type="transmembrane region" description="Helical" evidence="9">
    <location>
        <begin position="193"/>
        <end position="212"/>
    </location>
</feature>
<dbReference type="PROSITE" id="PS51202">
    <property type="entry name" value="RCK_C"/>
    <property type="match status" value="1"/>
</dbReference>
<evidence type="ECO:0000256" key="1">
    <source>
        <dbReference type="ARBA" id="ARBA00004651"/>
    </source>
</evidence>
<dbReference type="InterPro" id="IPR036721">
    <property type="entry name" value="RCK_C_sf"/>
</dbReference>
<evidence type="ECO:0000313" key="12">
    <source>
        <dbReference type="Proteomes" id="UP000192582"/>
    </source>
</evidence>
<name>A0A1W1UDJ3_9DEIO</name>
<feature type="transmembrane region" description="Helical" evidence="9">
    <location>
        <begin position="224"/>
        <end position="241"/>
    </location>
</feature>
<gene>
    <name evidence="11" type="ORF">SAMN00790413_05767</name>
</gene>
<evidence type="ECO:0000259" key="10">
    <source>
        <dbReference type="PROSITE" id="PS51202"/>
    </source>
</evidence>
<feature type="transmembrane region" description="Helical" evidence="9">
    <location>
        <begin position="89"/>
        <end position="114"/>
    </location>
</feature>
<evidence type="ECO:0000256" key="6">
    <source>
        <dbReference type="ARBA" id="ARBA00022989"/>
    </source>
</evidence>
<evidence type="ECO:0000256" key="9">
    <source>
        <dbReference type="SAM" id="Phobius"/>
    </source>
</evidence>
<dbReference type="GO" id="GO:0015297">
    <property type="term" value="F:antiporter activity"/>
    <property type="evidence" value="ECO:0007669"/>
    <property type="project" value="UniProtKB-KW"/>
</dbReference>
<evidence type="ECO:0000256" key="2">
    <source>
        <dbReference type="ARBA" id="ARBA00022448"/>
    </source>
</evidence>
<feature type="transmembrane region" description="Helical" evidence="9">
    <location>
        <begin position="277"/>
        <end position="295"/>
    </location>
</feature>
<comment type="subcellular location">
    <subcellularLocation>
        <location evidence="1">Cell membrane</location>
        <topology evidence="1">Multi-pass membrane protein</topology>
    </subcellularLocation>
</comment>
<keyword evidence="2" id="KW-0813">Transport</keyword>
<dbReference type="NCBIfam" id="NF003715">
    <property type="entry name" value="PRK05326.1-2"/>
    <property type="match status" value="1"/>
</dbReference>
<evidence type="ECO:0000256" key="7">
    <source>
        <dbReference type="ARBA" id="ARBA00023065"/>
    </source>
</evidence>
<keyword evidence="7" id="KW-0406">Ion transport</keyword>
<feature type="domain" description="RCK C-terminal" evidence="10">
    <location>
        <begin position="406"/>
        <end position="487"/>
    </location>
</feature>
<dbReference type="NCBIfam" id="NF003716">
    <property type="entry name" value="PRK05326.1-3"/>
    <property type="match status" value="1"/>
</dbReference>
<evidence type="ECO:0000256" key="8">
    <source>
        <dbReference type="ARBA" id="ARBA00023136"/>
    </source>
</evidence>
<evidence type="ECO:0000256" key="4">
    <source>
        <dbReference type="ARBA" id="ARBA00022475"/>
    </source>
</evidence>
<reference evidence="11 12" key="1">
    <citation type="submission" date="2017-04" db="EMBL/GenBank/DDBJ databases">
        <authorList>
            <person name="Afonso C.L."/>
            <person name="Miller P.J."/>
            <person name="Scott M.A."/>
            <person name="Spackman E."/>
            <person name="Goraichik I."/>
            <person name="Dimitrov K.M."/>
            <person name="Suarez D.L."/>
            <person name="Swayne D.E."/>
        </authorList>
    </citation>
    <scope>NUCLEOTIDE SEQUENCE [LARGE SCALE GENOMIC DNA]</scope>
    <source>
        <strain evidence="11 12">KR-140</strain>
    </source>
</reference>
<dbReference type="Pfam" id="PF00999">
    <property type="entry name" value="Na_H_Exchanger"/>
    <property type="match status" value="1"/>
</dbReference>
<dbReference type="RefSeq" id="WP_084045403.1">
    <property type="nucleotide sequence ID" value="NZ_FWWU01000003.1"/>
</dbReference>
<dbReference type="InterPro" id="IPR006037">
    <property type="entry name" value="RCK_C"/>
</dbReference>
<dbReference type="GO" id="GO:0006813">
    <property type="term" value="P:potassium ion transport"/>
    <property type="evidence" value="ECO:0007669"/>
    <property type="project" value="InterPro"/>
</dbReference>
<keyword evidence="3" id="KW-0050">Antiport</keyword>
<keyword evidence="12" id="KW-1185">Reference proteome</keyword>
<dbReference type="GO" id="GO:1902600">
    <property type="term" value="P:proton transmembrane transport"/>
    <property type="evidence" value="ECO:0007669"/>
    <property type="project" value="InterPro"/>
</dbReference>
<dbReference type="Proteomes" id="UP000192582">
    <property type="component" value="Unassembled WGS sequence"/>
</dbReference>
<dbReference type="OrthoDB" id="9810759at2"/>